<keyword evidence="4" id="KW-0436">Ligase</keyword>
<accession>A0ABW2P5F4</accession>
<dbReference type="Gene3D" id="3.30.300.30">
    <property type="match status" value="1"/>
</dbReference>
<evidence type="ECO:0000259" key="2">
    <source>
        <dbReference type="Pfam" id="PF00501"/>
    </source>
</evidence>
<reference evidence="5" key="1">
    <citation type="journal article" date="2019" name="Int. J. Syst. Evol. Microbiol.">
        <title>The Global Catalogue of Microorganisms (GCM) 10K type strain sequencing project: providing services to taxonomists for standard genome sequencing and annotation.</title>
        <authorList>
            <consortium name="The Broad Institute Genomics Platform"/>
            <consortium name="The Broad Institute Genome Sequencing Center for Infectious Disease"/>
            <person name="Wu L."/>
            <person name="Ma J."/>
        </authorList>
    </citation>
    <scope>NUCLEOTIDE SEQUENCE [LARGE SCALE GENOMIC DNA]</scope>
    <source>
        <strain evidence="5">CECT 7649</strain>
    </source>
</reference>
<evidence type="ECO:0000256" key="1">
    <source>
        <dbReference type="SAM" id="MobiDB-lite"/>
    </source>
</evidence>
<dbReference type="PROSITE" id="PS00455">
    <property type="entry name" value="AMP_BINDING"/>
    <property type="match status" value="1"/>
</dbReference>
<name>A0ABW2P5F4_9ACTN</name>
<evidence type="ECO:0000313" key="5">
    <source>
        <dbReference type="Proteomes" id="UP001596496"/>
    </source>
</evidence>
<feature type="domain" description="AMP-binding enzyme C-terminal" evidence="3">
    <location>
        <begin position="448"/>
        <end position="524"/>
    </location>
</feature>
<feature type="region of interest" description="Disordered" evidence="1">
    <location>
        <begin position="329"/>
        <end position="349"/>
    </location>
</feature>
<evidence type="ECO:0000313" key="4">
    <source>
        <dbReference type="EMBL" id="MFC7383722.1"/>
    </source>
</evidence>
<dbReference type="EMBL" id="JBHTCG010000009">
    <property type="protein sequence ID" value="MFC7383722.1"/>
    <property type="molecule type" value="Genomic_DNA"/>
</dbReference>
<keyword evidence="5" id="KW-1185">Reference proteome</keyword>
<dbReference type="PANTHER" id="PTHR43767">
    <property type="entry name" value="LONG-CHAIN-FATTY-ACID--COA LIGASE"/>
    <property type="match status" value="1"/>
</dbReference>
<dbReference type="SUPFAM" id="SSF56801">
    <property type="entry name" value="Acetyl-CoA synthetase-like"/>
    <property type="match status" value="1"/>
</dbReference>
<dbReference type="InterPro" id="IPR025110">
    <property type="entry name" value="AMP-bd_C"/>
</dbReference>
<dbReference type="EC" id="6.2.1.3" evidence="4"/>
<dbReference type="Pfam" id="PF13193">
    <property type="entry name" value="AMP-binding_C"/>
    <property type="match status" value="1"/>
</dbReference>
<dbReference type="Pfam" id="PF00501">
    <property type="entry name" value="AMP-binding"/>
    <property type="match status" value="1"/>
</dbReference>
<dbReference type="InterPro" id="IPR000873">
    <property type="entry name" value="AMP-dep_synth/lig_dom"/>
</dbReference>
<dbReference type="Proteomes" id="UP001596496">
    <property type="component" value="Unassembled WGS sequence"/>
</dbReference>
<dbReference type="NCBIfam" id="NF004837">
    <property type="entry name" value="PRK06187.1"/>
    <property type="match status" value="1"/>
</dbReference>
<dbReference type="InterPro" id="IPR042099">
    <property type="entry name" value="ANL_N_sf"/>
</dbReference>
<organism evidence="4 5">
    <name type="scientific">Sphaerisporangium rhizosphaerae</name>
    <dbReference type="NCBI Taxonomy" id="2269375"/>
    <lineage>
        <taxon>Bacteria</taxon>
        <taxon>Bacillati</taxon>
        <taxon>Actinomycetota</taxon>
        <taxon>Actinomycetes</taxon>
        <taxon>Streptosporangiales</taxon>
        <taxon>Streptosporangiaceae</taxon>
        <taxon>Sphaerisporangium</taxon>
    </lineage>
</organism>
<sequence>MRSGMMESPLTIPGMVTSRAERLFARRPVVTRSRAGVTRLTWGDVVARARRLAGALAALGVGPGDRVATFAGGTHRHVEAYLAATSMGAVLHTVNVHLPAEHVAYIVDHADDTLVLCEAGLLPAWEEAESRLTRRRPVVVLPDGDGDEPPAGGRLGYERLLAEADPLKAWPEVEEAAAAHVSYTTGTTGRPKGVVFSHRSTVLQSFCAGLADAESLSSGDTLLALVPLSLSQVGLPFSAAMHGCGLLLPGGDLTPAGVCELIERERPTVSVGFGAALTGLLDHWRRHRPDLSSLRRMVCGGSPVPRAVSRAFEEEVGVPIVQVFGMTETSGHGSFSRPPAEAGERPSEETRAYYAVSQGRPLAMVDMRIADDTGGEVPWDGASMGELQVRGPWVVREYFRDGSPPDKFQQGWLRTGDAARIDELGYIRIVDRMKDLIRANGEWISTVELEEHLMAHPAVADAAVVGVPDAESGERPLACVVLREGDGAGPAPEEFAAHLAGRVPPSWLPTVRVVTELPRTGVGKVDKRALRERFGAARPAPEA</sequence>
<dbReference type="Gene3D" id="3.40.50.12780">
    <property type="entry name" value="N-terminal domain of ligase-like"/>
    <property type="match status" value="1"/>
</dbReference>
<evidence type="ECO:0000259" key="3">
    <source>
        <dbReference type="Pfam" id="PF13193"/>
    </source>
</evidence>
<dbReference type="PANTHER" id="PTHR43767:SF11">
    <property type="entry name" value="MEDIUM-CHAIN-FATTY-ACID--COA LIGASE"/>
    <property type="match status" value="1"/>
</dbReference>
<proteinExistence type="predicted"/>
<comment type="caution">
    <text evidence="4">The sequence shown here is derived from an EMBL/GenBank/DDBJ whole genome shotgun (WGS) entry which is preliminary data.</text>
</comment>
<dbReference type="RefSeq" id="WP_380827279.1">
    <property type="nucleotide sequence ID" value="NZ_JBHTCG010000009.1"/>
</dbReference>
<dbReference type="InterPro" id="IPR050237">
    <property type="entry name" value="ATP-dep_AMP-bd_enzyme"/>
</dbReference>
<dbReference type="GO" id="GO:0004467">
    <property type="term" value="F:long-chain fatty acid-CoA ligase activity"/>
    <property type="evidence" value="ECO:0007669"/>
    <property type="project" value="UniProtKB-EC"/>
</dbReference>
<dbReference type="InterPro" id="IPR020845">
    <property type="entry name" value="AMP-binding_CS"/>
</dbReference>
<gene>
    <name evidence="4" type="ORF">ACFQSB_15990</name>
</gene>
<feature type="domain" description="AMP-dependent synthetase/ligase" evidence="2">
    <location>
        <begin position="26"/>
        <end position="399"/>
    </location>
</feature>
<dbReference type="InterPro" id="IPR045851">
    <property type="entry name" value="AMP-bd_C_sf"/>
</dbReference>
<protein>
    <submittedName>
        <fullName evidence="4">Long-chain-fatty-acid--CoA ligase</fullName>
        <ecNumber evidence="4">6.2.1.3</ecNumber>
    </submittedName>
</protein>